<dbReference type="EC" id="1.1.1.100" evidence="4"/>
<dbReference type="Gene3D" id="3.40.50.720">
    <property type="entry name" value="NAD(P)-binding Rossmann-like Domain"/>
    <property type="match status" value="1"/>
</dbReference>
<organism evidence="4 5">
    <name type="scientific">Novosphingobium chloroacetimidivorans</name>
    <dbReference type="NCBI Taxonomy" id="1428314"/>
    <lineage>
        <taxon>Bacteria</taxon>
        <taxon>Pseudomonadati</taxon>
        <taxon>Pseudomonadota</taxon>
        <taxon>Alphaproteobacteria</taxon>
        <taxon>Sphingomonadales</taxon>
        <taxon>Sphingomonadaceae</taxon>
        <taxon>Novosphingobium</taxon>
    </lineage>
</organism>
<evidence type="ECO:0000256" key="3">
    <source>
        <dbReference type="RuleBase" id="RU000363"/>
    </source>
</evidence>
<dbReference type="InterPro" id="IPR036291">
    <property type="entry name" value="NAD(P)-bd_dom_sf"/>
</dbReference>
<protein>
    <submittedName>
        <fullName evidence="4">3-oxoacyl-[acyl-carrier protein] reductase</fullName>
        <ecNumber evidence="4">1.1.1.100</ecNumber>
    </submittedName>
</protein>
<dbReference type="GO" id="GO:0016020">
    <property type="term" value="C:membrane"/>
    <property type="evidence" value="ECO:0007669"/>
    <property type="project" value="TreeGrafter"/>
</dbReference>
<comment type="similarity">
    <text evidence="1 3">Belongs to the short-chain dehydrogenases/reductases (SDR) family.</text>
</comment>
<dbReference type="PANTHER" id="PTHR44196">
    <property type="entry name" value="DEHYDROGENASE/REDUCTASE SDR FAMILY MEMBER 7B"/>
    <property type="match status" value="1"/>
</dbReference>
<evidence type="ECO:0000313" key="5">
    <source>
        <dbReference type="Proteomes" id="UP000555448"/>
    </source>
</evidence>
<dbReference type="Proteomes" id="UP000555448">
    <property type="component" value="Unassembled WGS sequence"/>
</dbReference>
<sequence length="245" mass="25836">MAKTIVITGAGLGLGRALARRFASEGETVVLLGRTFGKVQALAQELGEGHLAVECDVASPDSVRAAFARIAERFAKIDVLINNAAVYEPFKVVDATDAQIAASVTTNLAGPIYCCRSAIPMMGAGGQIINVSSESIVVPFAMLSLYQSSKAGLERFSEALGAEVEELGIRVTTVRAGQMFEVGKDAPAWDPAAAQEFYKRSIAAGVNLRERPISNCENVTGVFRALLDLPPDVQLPHISVSASKA</sequence>
<dbReference type="CDD" id="cd05233">
    <property type="entry name" value="SDR_c"/>
    <property type="match status" value="1"/>
</dbReference>
<evidence type="ECO:0000256" key="2">
    <source>
        <dbReference type="ARBA" id="ARBA00023002"/>
    </source>
</evidence>
<evidence type="ECO:0000256" key="1">
    <source>
        <dbReference type="ARBA" id="ARBA00006484"/>
    </source>
</evidence>
<proteinExistence type="inferred from homology"/>
<dbReference type="EMBL" id="JACHLR010000017">
    <property type="protein sequence ID" value="MBB4860148.1"/>
    <property type="molecule type" value="Genomic_DNA"/>
</dbReference>
<dbReference type="PANTHER" id="PTHR44196:SF1">
    <property type="entry name" value="DEHYDROGENASE_REDUCTASE SDR FAMILY MEMBER 7B"/>
    <property type="match status" value="1"/>
</dbReference>
<dbReference type="Pfam" id="PF00106">
    <property type="entry name" value="adh_short"/>
    <property type="match status" value="1"/>
</dbReference>
<reference evidence="4 5" key="1">
    <citation type="submission" date="2020-08" db="EMBL/GenBank/DDBJ databases">
        <title>Functional genomics of gut bacteria from endangered species of beetles.</title>
        <authorList>
            <person name="Carlos-Shanley C."/>
        </authorList>
    </citation>
    <scope>NUCLEOTIDE SEQUENCE [LARGE SCALE GENOMIC DNA]</scope>
    <source>
        <strain evidence="4 5">S00245</strain>
    </source>
</reference>
<dbReference type="RefSeq" id="WP_184248364.1">
    <property type="nucleotide sequence ID" value="NZ_JACHLR010000017.1"/>
</dbReference>
<gene>
    <name evidence="4" type="ORF">HNO88_003489</name>
</gene>
<keyword evidence="5" id="KW-1185">Reference proteome</keyword>
<dbReference type="SUPFAM" id="SSF51735">
    <property type="entry name" value="NAD(P)-binding Rossmann-fold domains"/>
    <property type="match status" value="1"/>
</dbReference>
<keyword evidence="2 4" id="KW-0560">Oxidoreductase</keyword>
<comment type="caution">
    <text evidence="4">The sequence shown here is derived from an EMBL/GenBank/DDBJ whole genome shotgun (WGS) entry which is preliminary data.</text>
</comment>
<dbReference type="GO" id="GO:0004316">
    <property type="term" value="F:3-oxoacyl-[acyl-carrier-protein] reductase (NADPH) activity"/>
    <property type="evidence" value="ECO:0007669"/>
    <property type="project" value="UniProtKB-EC"/>
</dbReference>
<dbReference type="AlphaFoldDB" id="A0A7W7KDM2"/>
<evidence type="ECO:0000313" key="4">
    <source>
        <dbReference type="EMBL" id="MBB4860148.1"/>
    </source>
</evidence>
<dbReference type="InterPro" id="IPR002347">
    <property type="entry name" value="SDR_fam"/>
</dbReference>
<name>A0A7W7KDM2_9SPHN</name>
<dbReference type="PRINTS" id="PR00080">
    <property type="entry name" value="SDRFAMILY"/>
</dbReference>
<dbReference type="PRINTS" id="PR00081">
    <property type="entry name" value="GDHRDH"/>
</dbReference>
<accession>A0A7W7KDM2</accession>